<dbReference type="RefSeq" id="WP_381440542.1">
    <property type="nucleotide sequence ID" value="NZ_JBHSNO010000022.1"/>
</dbReference>
<evidence type="ECO:0008006" key="5">
    <source>
        <dbReference type="Google" id="ProtNLM"/>
    </source>
</evidence>
<evidence type="ECO:0000313" key="4">
    <source>
        <dbReference type="Proteomes" id="UP001596109"/>
    </source>
</evidence>
<proteinExistence type="predicted"/>
<protein>
    <recommendedName>
        <fullName evidence="5">Lipoprotein</fullName>
    </recommendedName>
</protein>
<feature type="signal peptide" evidence="2">
    <location>
        <begin position="1"/>
        <end position="17"/>
    </location>
</feature>
<keyword evidence="4" id="KW-1185">Reference proteome</keyword>
<sequence>MKKLLSVILLLSIPLFGCTNGESTGQTQGDDETEVTNPSGDEEKVVVDIVEKFGHNLQNVSLMGSQEEVEKSMQEHYGETVSPQLIEQWLTDPLKAPGRLTSSPWPDRIDIETKEKESDHVYAIEGKIVERTNVEQTVNETPIHLVVEKMGEHWLINEVTVGEAEQGDSLVYTNEEYGFEFTLPATWKDYSIVMEKWKGEAVTGEGKEEGPMLSIRHPQWTSENPRQDIPILILTIDQWDALQQEKFHIGAAPIGPQELNRNEKYVFALPARYNFAFPTGYEEVEQILEANPLHVNVD</sequence>
<name>A0ABW0TSZ2_9BACL</name>
<comment type="caution">
    <text evidence="3">The sequence shown here is derived from an EMBL/GenBank/DDBJ whole genome shotgun (WGS) entry which is preliminary data.</text>
</comment>
<keyword evidence="2" id="KW-0732">Signal</keyword>
<evidence type="ECO:0000256" key="1">
    <source>
        <dbReference type="SAM" id="MobiDB-lite"/>
    </source>
</evidence>
<evidence type="ECO:0000313" key="3">
    <source>
        <dbReference type="EMBL" id="MFC5591999.1"/>
    </source>
</evidence>
<evidence type="ECO:0000256" key="2">
    <source>
        <dbReference type="SAM" id="SignalP"/>
    </source>
</evidence>
<accession>A0ABW0TSZ2</accession>
<dbReference type="EMBL" id="JBHSNO010000022">
    <property type="protein sequence ID" value="MFC5591999.1"/>
    <property type="molecule type" value="Genomic_DNA"/>
</dbReference>
<gene>
    <name evidence="3" type="ORF">ACFPRA_24280</name>
</gene>
<feature type="region of interest" description="Disordered" evidence="1">
    <location>
        <begin position="20"/>
        <end position="39"/>
    </location>
</feature>
<feature type="chain" id="PRO_5045614197" description="Lipoprotein" evidence="2">
    <location>
        <begin position="18"/>
        <end position="298"/>
    </location>
</feature>
<dbReference type="Proteomes" id="UP001596109">
    <property type="component" value="Unassembled WGS sequence"/>
</dbReference>
<organism evidence="3 4">
    <name type="scientific">Sporosarcina soli</name>
    <dbReference type="NCBI Taxonomy" id="334736"/>
    <lineage>
        <taxon>Bacteria</taxon>
        <taxon>Bacillati</taxon>
        <taxon>Bacillota</taxon>
        <taxon>Bacilli</taxon>
        <taxon>Bacillales</taxon>
        <taxon>Caryophanaceae</taxon>
        <taxon>Sporosarcina</taxon>
    </lineage>
</organism>
<reference evidence="4" key="1">
    <citation type="journal article" date="2019" name="Int. J. Syst. Evol. Microbiol.">
        <title>The Global Catalogue of Microorganisms (GCM) 10K type strain sequencing project: providing services to taxonomists for standard genome sequencing and annotation.</title>
        <authorList>
            <consortium name="The Broad Institute Genomics Platform"/>
            <consortium name="The Broad Institute Genome Sequencing Center for Infectious Disease"/>
            <person name="Wu L."/>
            <person name="Ma J."/>
        </authorList>
    </citation>
    <scope>NUCLEOTIDE SEQUENCE [LARGE SCALE GENOMIC DNA]</scope>
    <source>
        <strain evidence="4">CGMCC 4.1434</strain>
    </source>
</reference>